<dbReference type="AlphaFoldDB" id="A0A081ALC8"/>
<organism evidence="1 2">
    <name type="scientific">Phytophthora nicotianae P1976</name>
    <dbReference type="NCBI Taxonomy" id="1317066"/>
    <lineage>
        <taxon>Eukaryota</taxon>
        <taxon>Sar</taxon>
        <taxon>Stramenopiles</taxon>
        <taxon>Oomycota</taxon>
        <taxon>Peronosporomycetes</taxon>
        <taxon>Peronosporales</taxon>
        <taxon>Peronosporaceae</taxon>
        <taxon>Phytophthora</taxon>
    </lineage>
</organism>
<sequence length="162" mass="17598">MLLCVAFVVSNELLLDPLVRTHALPVIKPGRKFSTPALGCHLLHSRATMSLVCSDVMPLLETLETLRLANLSSQHAEFQSEYGERSPLEKTVSSSTKEIATPESVDLLLKLFHAANACLKCIDISAKEVGSSKGISSQTLMFPELSDIEPLHDASPELLLMA</sequence>
<proteinExistence type="predicted"/>
<dbReference type="EMBL" id="ANJA01001076">
    <property type="protein sequence ID" value="ETO79689.1"/>
    <property type="molecule type" value="Genomic_DNA"/>
</dbReference>
<evidence type="ECO:0000313" key="2">
    <source>
        <dbReference type="Proteomes" id="UP000028582"/>
    </source>
</evidence>
<comment type="caution">
    <text evidence="1">The sequence shown here is derived from an EMBL/GenBank/DDBJ whole genome shotgun (WGS) entry which is preliminary data.</text>
</comment>
<dbReference type="OrthoDB" id="126063at2759"/>
<reference evidence="1 2" key="1">
    <citation type="submission" date="2013-11" db="EMBL/GenBank/DDBJ databases">
        <title>The Genome Sequence of Phytophthora parasitica P1976.</title>
        <authorList>
            <consortium name="The Broad Institute Genomics Platform"/>
            <person name="Russ C."/>
            <person name="Tyler B."/>
            <person name="Panabieres F."/>
            <person name="Shan W."/>
            <person name="Tripathy S."/>
            <person name="Grunwald N."/>
            <person name="Machado M."/>
            <person name="Johnson C.S."/>
            <person name="Walker B."/>
            <person name="Young S."/>
            <person name="Zeng Q."/>
            <person name="Gargeya S."/>
            <person name="Fitzgerald M."/>
            <person name="Haas B."/>
            <person name="Abouelleil A."/>
            <person name="Allen A.W."/>
            <person name="Alvarado L."/>
            <person name="Arachchi H.M."/>
            <person name="Berlin A.M."/>
            <person name="Chapman S.B."/>
            <person name="Gainer-Dewar J."/>
            <person name="Goldberg J."/>
            <person name="Griggs A."/>
            <person name="Gujja S."/>
            <person name="Hansen M."/>
            <person name="Howarth C."/>
            <person name="Imamovic A."/>
            <person name="Ireland A."/>
            <person name="Larimer J."/>
            <person name="McCowan C."/>
            <person name="Murphy C."/>
            <person name="Pearson M."/>
            <person name="Poon T.W."/>
            <person name="Priest M."/>
            <person name="Roberts A."/>
            <person name="Saif S."/>
            <person name="Shea T."/>
            <person name="Sisk P."/>
            <person name="Sykes S."/>
            <person name="Wortman J."/>
            <person name="Nusbaum C."/>
            <person name="Birren B."/>
        </authorList>
    </citation>
    <scope>NUCLEOTIDE SEQUENCE [LARGE SCALE GENOMIC DNA]</scope>
    <source>
        <strain evidence="1 2">P1976</strain>
    </source>
</reference>
<dbReference type="Proteomes" id="UP000028582">
    <property type="component" value="Unassembled WGS sequence"/>
</dbReference>
<evidence type="ECO:0000313" key="1">
    <source>
        <dbReference type="EMBL" id="ETO79689.1"/>
    </source>
</evidence>
<protein>
    <submittedName>
        <fullName evidence="1">Uncharacterized protein</fullName>
    </submittedName>
</protein>
<accession>A0A081ALC8</accession>
<name>A0A081ALC8_PHYNI</name>
<gene>
    <name evidence="1" type="ORF">F444_05666</name>
</gene>